<dbReference type="GO" id="GO:0005737">
    <property type="term" value="C:cytoplasm"/>
    <property type="evidence" value="ECO:0007669"/>
    <property type="project" value="UniProtKB-SubCell"/>
</dbReference>
<dbReference type="SUPFAM" id="SSF46955">
    <property type="entry name" value="Putative DNA-binding domain"/>
    <property type="match status" value="1"/>
</dbReference>
<dbReference type="GO" id="GO:0045893">
    <property type="term" value="P:positive regulation of DNA-templated transcription"/>
    <property type="evidence" value="ECO:0007669"/>
    <property type="project" value="InterPro"/>
</dbReference>
<dbReference type="Gene3D" id="1.10.1660.10">
    <property type="match status" value="1"/>
</dbReference>
<dbReference type="InterPro" id="IPR000551">
    <property type="entry name" value="MerR-type_HTH_dom"/>
</dbReference>
<dbReference type="OrthoDB" id="9802944at2"/>
<feature type="domain" description="HTH merR-type" evidence="6">
    <location>
        <begin position="1"/>
        <end position="69"/>
    </location>
</feature>
<name>A0A2T1HP48_9HYPH</name>
<dbReference type="NCBIfam" id="TIGR02044">
    <property type="entry name" value="CueR"/>
    <property type="match status" value="1"/>
</dbReference>
<keyword evidence="5" id="KW-0804">Transcription</keyword>
<dbReference type="InterPro" id="IPR047057">
    <property type="entry name" value="MerR_fam"/>
</dbReference>
<dbReference type="PROSITE" id="PS00552">
    <property type="entry name" value="HTH_MERR_1"/>
    <property type="match status" value="1"/>
</dbReference>
<comment type="subcellular location">
    <subcellularLocation>
        <location evidence="1">Cytoplasm</location>
    </subcellularLocation>
</comment>
<dbReference type="EMBL" id="PVZS01000026">
    <property type="protein sequence ID" value="PSC03397.1"/>
    <property type="molecule type" value="Genomic_DNA"/>
</dbReference>
<dbReference type="GO" id="GO:0005507">
    <property type="term" value="F:copper ion binding"/>
    <property type="evidence" value="ECO:0007669"/>
    <property type="project" value="InterPro"/>
</dbReference>
<dbReference type="Proteomes" id="UP000239772">
    <property type="component" value="Unassembled WGS sequence"/>
</dbReference>
<dbReference type="InterPro" id="IPR015358">
    <property type="entry name" value="Tscrpt_reg_MerR_DNA-bd"/>
</dbReference>
<keyword evidence="8" id="KW-1185">Reference proteome</keyword>
<evidence type="ECO:0000313" key="7">
    <source>
        <dbReference type="EMBL" id="PSC03397.1"/>
    </source>
</evidence>
<dbReference type="GO" id="GO:0003677">
    <property type="term" value="F:DNA binding"/>
    <property type="evidence" value="ECO:0007669"/>
    <property type="project" value="UniProtKB-KW"/>
</dbReference>
<keyword evidence="2" id="KW-0963">Cytoplasm</keyword>
<dbReference type="PANTHER" id="PTHR30204:SF94">
    <property type="entry name" value="HEAVY METAL-DEPENDENT TRANSCRIPTIONAL REGULATOR HI_0293-RELATED"/>
    <property type="match status" value="1"/>
</dbReference>
<gene>
    <name evidence="7" type="primary">cueR</name>
    <name evidence="7" type="ORF">SLNSH_19210</name>
</gene>
<keyword evidence="3" id="KW-0805">Transcription regulation</keyword>
<organism evidence="7 8">
    <name type="scientific">Alsobacter soli</name>
    <dbReference type="NCBI Taxonomy" id="2109933"/>
    <lineage>
        <taxon>Bacteria</taxon>
        <taxon>Pseudomonadati</taxon>
        <taxon>Pseudomonadota</taxon>
        <taxon>Alphaproteobacteria</taxon>
        <taxon>Hyphomicrobiales</taxon>
        <taxon>Alsobacteraceae</taxon>
        <taxon>Alsobacter</taxon>
    </lineage>
</organism>
<dbReference type="SMART" id="SM00422">
    <property type="entry name" value="HTH_MERR"/>
    <property type="match status" value="1"/>
</dbReference>
<dbReference type="AlphaFoldDB" id="A0A2T1HP48"/>
<dbReference type="CDD" id="cd01108">
    <property type="entry name" value="HTH_CueR"/>
    <property type="match status" value="1"/>
</dbReference>
<evidence type="ECO:0000256" key="3">
    <source>
        <dbReference type="ARBA" id="ARBA00023015"/>
    </source>
</evidence>
<evidence type="ECO:0000259" key="6">
    <source>
        <dbReference type="PROSITE" id="PS50937"/>
    </source>
</evidence>
<proteinExistence type="predicted"/>
<protein>
    <submittedName>
        <fullName evidence="7">Cu(I)-responsive transcriptional regulator</fullName>
    </submittedName>
</protein>
<dbReference type="Pfam" id="PF00376">
    <property type="entry name" value="MerR"/>
    <property type="match status" value="1"/>
</dbReference>
<sequence>MNIGEAARASGVSAKMVRYYESIGLIRPAARTEAGYRVYGPDDVNTLRFVKRARSLGFSMEETAELLNLWRDKTRASADVKAFALKHVTDLERRIAELQGMAATLRHLAQCCAGDQRPDCPILDDLAQANQTPSPSPSSRA</sequence>
<evidence type="ECO:0000256" key="5">
    <source>
        <dbReference type="ARBA" id="ARBA00023163"/>
    </source>
</evidence>
<dbReference type="InterPro" id="IPR011789">
    <property type="entry name" value="CueR"/>
</dbReference>
<dbReference type="PROSITE" id="PS50937">
    <property type="entry name" value="HTH_MERR_2"/>
    <property type="match status" value="1"/>
</dbReference>
<dbReference type="PANTHER" id="PTHR30204">
    <property type="entry name" value="REDOX-CYCLING DRUG-SENSING TRANSCRIPTIONAL ACTIVATOR SOXR"/>
    <property type="match status" value="1"/>
</dbReference>
<accession>A0A2T1HP48</accession>
<comment type="caution">
    <text evidence="7">The sequence shown here is derived from an EMBL/GenBank/DDBJ whole genome shotgun (WGS) entry which is preliminary data.</text>
</comment>
<evidence type="ECO:0000256" key="2">
    <source>
        <dbReference type="ARBA" id="ARBA00022490"/>
    </source>
</evidence>
<keyword evidence="4" id="KW-0238">DNA-binding</keyword>
<evidence type="ECO:0000256" key="4">
    <source>
        <dbReference type="ARBA" id="ARBA00023125"/>
    </source>
</evidence>
<dbReference type="GO" id="GO:0003700">
    <property type="term" value="F:DNA-binding transcription factor activity"/>
    <property type="evidence" value="ECO:0007669"/>
    <property type="project" value="InterPro"/>
</dbReference>
<dbReference type="Pfam" id="PF09278">
    <property type="entry name" value="MerR-DNA-bind"/>
    <property type="match status" value="1"/>
</dbReference>
<dbReference type="RefSeq" id="WP_106338887.1">
    <property type="nucleotide sequence ID" value="NZ_PVZS01000026.1"/>
</dbReference>
<dbReference type="InterPro" id="IPR009061">
    <property type="entry name" value="DNA-bd_dom_put_sf"/>
</dbReference>
<reference evidence="8" key="1">
    <citation type="submission" date="2018-03" db="EMBL/GenBank/DDBJ databases">
        <authorList>
            <person name="Sun L."/>
            <person name="Liu H."/>
            <person name="Chen W."/>
            <person name="Huang K."/>
            <person name="Liu W."/>
            <person name="Gao X."/>
        </authorList>
    </citation>
    <scope>NUCLEOTIDE SEQUENCE [LARGE SCALE GENOMIC DNA]</scope>
    <source>
        <strain evidence="8">SH9</strain>
    </source>
</reference>
<evidence type="ECO:0000256" key="1">
    <source>
        <dbReference type="ARBA" id="ARBA00004496"/>
    </source>
</evidence>
<dbReference type="PRINTS" id="PR00040">
    <property type="entry name" value="HTHMERR"/>
</dbReference>
<evidence type="ECO:0000313" key="8">
    <source>
        <dbReference type="Proteomes" id="UP000239772"/>
    </source>
</evidence>